<comment type="caution">
    <text evidence="2">The sequence shown here is derived from an EMBL/GenBank/DDBJ whole genome shotgun (WGS) entry which is preliminary data.</text>
</comment>
<dbReference type="Proteomes" id="UP000234474">
    <property type="component" value="Unassembled WGS sequence"/>
</dbReference>
<evidence type="ECO:0000313" key="3">
    <source>
        <dbReference type="Proteomes" id="UP000234474"/>
    </source>
</evidence>
<name>A0A2I1BSH2_ASPN1</name>
<dbReference type="AlphaFoldDB" id="A0A2I1BSH2"/>
<dbReference type="GeneID" id="36539689"/>
<keyword evidence="1" id="KW-0732">Signal</keyword>
<keyword evidence="3" id="KW-1185">Reference proteome</keyword>
<evidence type="ECO:0000313" key="2">
    <source>
        <dbReference type="EMBL" id="PKX88333.1"/>
    </source>
</evidence>
<dbReference type="EMBL" id="MSZS01000017">
    <property type="protein sequence ID" value="PKX88333.1"/>
    <property type="molecule type" value="Genomic_DNA"/>
</dbReference>
<reference evidence="3" key="1">
    <citation type="journal article" date="2018" name="Proc. Natl. Acad. Sci. U.S.A.">
        <title>Linking secondary metabolites to gene clusters through genome sequencing of six diverse Aspergillus species.</title>
        <authorList>
            <person name="Kaerboelling I."/>
            <person name="Vesth T.C."/>
            <person name="Frisvad J.C."/>
            <person name="Nybo J.L."/>
            <person name="Theobald S."/>
            <person name="Kuo A."/>
            <person name="Bowyer P."/>
            <person name="Matsuda Y."/>
            <person name="Mondo S."/>
            <person name="Lyhne E.K."/>
            <person name="Kogle M.E."/>
            <person name="Clum A."/>
            <person name="Lipzen A."/>
            <person name="Salamov A."/>
            <person name="Ngan C.Y."/>
            <person name="Daum C."/>
            <person name="Chiniquy J."/>
            <person name="Barry K."/>
            <person name="LaButti K."/>
            <person name="Haridas S."/>
            <person name="Simmons B.A."/>
            <person name="Magnuson J.K."/>
            <person name="Mortensen U.H."/>
            <person name="Larsen T.O."/>
            <person name="Grigoriev I.V."/>
            <person name="Baker S.E."/>
            <person name="Andersen M.R."/>
        </authorList>
    </citation>
    <scope>NUCLEOTIDE SEQUENCE [LARGE SCALE GENOMIC DNA]</scope>
    <source>
        <strain evidence="3">IBT 16806</strain>
    </source>
</reference>
<sequence>MRCSFLFLAAALVAPTLAISEPTWMKYLAGLDEPADAAEQVDLNYLAHLADIADSVGVANPVNLDELAYLAELAHLTDGKVKIHNNCPHTVYYWVAAPGKSQSGPFSIKQGKEAPPEPITDGKAIKFTDTKNPPNSCKQVALGVPQGGKYNWQVDVINHAPEFNHAVCAGCGTQNCGAGVHLKAIPYFIHVLTNFRSA</sequence>
<dbReference type="VEuPathDB" id="FungiDB:P174DRAFT_516582"/>
<gene>
    <name evidence="2" type="ORF">P174DRAFT_516582</name>
</gene>
<feature type="signal peptide" evidence="1">
    <location>
        <begin position="1"/>
        <end position="18"/>
    </location>
</feature>
<dbReference type="RefSeq" id="XP_024676928.1">
    <property type="nucleotide sequence ID" value="XM_024832353.1"/>
</dbReference>
<organism evidence="2 3">
    <name type="scientific">Aspergillus novofumigatus (strain IBT 16806)</name>
    <dbReference type="NCBI Taxonomy" id="1392255"/>
    <lineage>
        <taxon>Eukaryota</taxon>
        <taxon>Fungi</taxon>
        <taxon>Dikarya</taxon>
        <taxon>Ascomycota</taxon>
        <taxon>Pezizomycotina</taxon>
        <taxon>Eurotiomycetes</taxon>
        <taxon>Eurotiomycetidae</taxon>
        <taxon>Eurotiales</taxon>
        <taxon>Aspergillaceae</taxon>
        <taxon>Aspergillus</taxon>
        <taxon>Aspergillus subgen. Fumigati</taxon>
    </lineage>
</organism>
<proteinExistence type="predicted"/>
<feature type="chain" id="PRO_5014157153" evidence="1">
    <location>
        <begin position="19"/>
        <end position="198"/>
    </location>
</feature>
<protein>
    <submittedName>
        <fullName evidence="2">Uncharacterized protein</fullName>
    </submittedName>
</protein>
<evidence type="ECO:0000256" key="1">
    <source>
        <dbReference type="SAM" id="SignalP"/>
    </source>
</evidence>
<accession>A0A2I1BSH2</accession>